<dbReference type="EMBL" id="GBXM01020600">
    <property type="protein sequence ID" value="JAH87977.1"/>
    <property type="molecule type" value="Transcribed_RNA"/>
</dbReference>
<accession>A0A0E9WCA7</accession>
<reference evidence="2" key="1">
    <citation type="submission" date="2014-11" db="EMBL/GenBank/DDBJ databases">
        <authorList>
            <person name="Amaro Gonzalez C."/>
        </authorList>
    </citation>
    <scope>NUCLEOTIDE SEQUENCE</scope>
</reference>
<reference evidence="2" key="2">
    <citation type="journal article" date="2015" name="Fish Shellfish Immunol.">
        <title>Early steps in the European eel (Anguilla anguilla)-Vibrio vulnificus interaction in the gills: Role of the RtxA13 toxin.</title>
        <authorList>
            <person name="Callol A."/>
            <person name="Pajuelo D."/>
            <person name="Ebbesson L."/>
            <person name="Teles M."/>
            <person name="MacKenzie S."/>
            <person name="Amaro C."/>
        </authorList>
    </citation>
    <scope>NUCLEOTIDE SEQUENCE</scope>
</reference>
<protein>
    <submittedName>
        <fullName evidence="2">Uncharacterized protein</fullName>
    </submittedName>
</protein>
<feature type="region of interest" description="Disordered" evidence="1">
    <location>
        <begin position="1"/>
        <end position="25"/>
    </location>
</feature>
<dbReference type="AlphaFoldDB" id="A0A0E9WCA7"/>
<organism evidence="2">
    <name type="scientific">Anguilla anguilla</name>
    <name type="common">European freshwater eel</name>
    <name type="synonym">Muraena anguilla</name>
    <dbReference type="NCBI Taxonomy" id="7936"/>
    <lineage>
        <taxon>Eukaryota</taxon>
        <taxon>Metazoa</taxon>
        <taxon>Chordata</taxon>
        <taxon>Craniata</taxon>
        <taxon>Vertebrata</taxon>
        <taxon>Euteleostomi</taxon>
        <taxon>Actinopterygii</taxon>
        <taxon>Neopterygii</taxon>
        <taxon>Teleostei</taxon>
        <taxon>Anguilliformes</taxon>
        <taxon>Anguillidae</taxon>
        <taxon>Anguilla</taxon>
    </lineage>
</organism>
<evidence type="ECO:0000313" key="2">
    <source>
        <dbReference type="EMBL" id="JAH87977.1"/>
    </source>
</evidence>
<feature type="compositionally biased region" description="Basic residues" evidence="1">
    <location>
        <begin position="1"/>
        <end position="11"/>
    </location>
</feature>
<name>A0A0E9WCA7_ANGAN</name>
<evidence type="ECO:0000256" key="1">
    <source>
        <dbReference type="SAM" id="MobiDB-lite"/>
    </source>
</evidence>
<proteinExistence type="predicted"/>
<sequence length="39" mass="4524">MKRGRHVRRKGSSIQSQYADPQVPQATYREGREVIILLV</sequence>